<dbReference type="SUPFAM" id="SSF48726">
    <property type="entry name" value="Immunoglobulin"/>
    <property type="match status" value="1"/>
</dbReference>
<name>A0A8C8RNZ6_9SAUR</name>
<dbReference type="Proteomes" id="UP000694393">
    <property type="component" value="Unplaced"/>
</dbReference>
<dbReference type="SMART" id="SM00406">
    <property type="entry name" value="IGv"/>
    <property type="match status" value="1"/>
</dbReference>
<dbReference type="InterPro" id="IPR013783">
    <property type="entry name" value="Ig-like_fold"/>
</dbReference>
<dbReference type="Pfam" id="PF07686">
    <property type="entry name" value="V-set"/>
    <property type="match status" value="1"/>
</dbReference>
<evidence type="ECO:0000259" key="5">
    <source>
        <dbReference type="SMART" id="SM00406"/>
    </source>
</evidence>
<dbReference type="GO" id="GO:0002250">
    <property type="term" value="P:adaptive immune response"/>
    <property type="evidence" value="ECO:0007669"/>
    <property type="project" value="UniProtKB-KW"/>
</dbReference>
<keyword evidence="3" id="KW-1280">Immunoglobulin</keyword>
<dbReference type="PANTHER" id="PTHR23266">
    <property type="entry name" value="IMMUNOGLOBULIN HEAVY CHAIN"/>
    <property type="match status" value="1"/>
</dbReference>
<dbReference type="InterPro" id="IPR036179">
    <property type="entry name" value="Ig-like_dom_sf"/>
</dbReference>
<evidence type="ECO:0000256" key="2">
    <source>
        <dbReference type="ARBA" id="ARBA00023130"/>
    </source>
</evidence>
<evidence type="ECO:0000256" key="3">
    <source>
        <dbReference type="ARBA" id="ARBA00043265"/>
    </source>
</evidence>
<keyword evidence="1" id="KW-0391">Immunity</keyword>
<feature type="domain" description="Immunoglobulin V-set" evidence="5">
    <location>
        <begin position="28"/>
        <end position="111"/>
    </location>
</feature>
<evidence type="ECO:0000313" key="6">
    <source>
        <dbReference type="Ensembl" id="ENSPCEP00000008417.1"/>
    </source>
</evidence>
<evidence type="ECO:0000313" key="7">
    <source>
        <dbReference type="Proteomes" id="UP000694393"/>
    </source>
</evidence>
<feature type="chain" id="PRO_5034027661" description="Immunoglobulin V-set domain-containing protein" evidence="4">
    <location>
        <begin position="19"/>
        <end position="146"/>
    </location>
</feature>
<keyword evidence="4" id="KW-0732">Signal</keyword>
<feature type="signal peptide" evidence="4">
    <location>
        <begin position="1"/>
        <end position="18"/>
    </location>
</feature>
<sequence>MKSLLFLFSLLLVQLVESGPGTVKPRQTLILTCSVLGVSITSSSYTWNWIRQLPGKGLEWVASIYPYDGRKWFALSLQNQVTISLDSFKNQFSLQLASLTGAETTMYYCAREAENCRAEQGLIQKEEVDCLESSGPLTLKSLLEAG</sequence>
<keyword evidence="7" id="KW-1185">Reference proteome</keyword>
<dbReference type="GO" id="GO:0005576">
    <property type="term" value="C:extracellular region"/>
    <property type="evidence" value="ECO:0007669"/>
    <property type="project" value="UniProtKB-ARBA"/>
</dbReference>
<dbReference type="AlphaFoldDB" id="A0A8C8RNZ6"/>
<evidence type="ECO:0000256" key="1">
    <source>
        <dbReference type="ARBA" id="ARBA00022859"/>
    </source>
</evidence>
<evidence type="ECO:0000256" key="4">
    <source>
        <dbReference type="SAM" id="SignalP"/>
    </source>
</evidence>
<dbReference type="InterPro" id="IPR050199">
    <property type="entry name" value="IgHV"/>
</dbReference>
<organism evidence="6 7">
    <name type="scientific">Pelusios castaneus</name>
    <name type="common">West African mud turtle</name>
    <dbReference type="NCBI Taxonomy" id="367368"/>
    <lineage>
        <taxon>Eukaryota</taxon>
        <taxon>Metazoa</taxon>
        <taxon>Chordata</taxon>
        <taxon>Craniata</taxon>
        <taxon>Vertebrata</taxon>
        <taxon>Euteleostomi</taxon>
        <taxon>Archelosauria</taxon>
        <taxon>Testudinata</taxon>
        <taxon>Testudines</taxon>
        <taxon>Pleurodira</taxon>
        <taxon>Pelomedusidae</taxon>
        <taxon>Pelusios</taxon>
    </lineage>
</organism>
<dbReference type="Ensembl" id="ENSPCET00000008720.1">
    <property type="protein sequence ID" value="ENSPCEP00000008417.1"/>
    <property type="gene ID" value="ENSPCEG00000006777.1"/>
</dbReference>
<protein>
    <recommendedName>
        <fullName evidence="5">Immunoglobulin V-set domain-containing protein</fullName>
    </recommendedName>
</protein>
<keyword evidence="2" id="KW-1064">Adaptive immunity</keyword>
<proteinExistence type="predicted"/>
<reference evidence="6" key="2">
    <citation type="submission" date="2025-09" db="UniProtKB">
        <authorList>
            <consortium name="Ensembl"/>
        </authorList>
    </citation>
    <scope>IDENTIFICATION</scope>
</reference>
<reference evidence="6" key="1">
    <citation type="submission" date="2025-08" db="UniProtKB">
        <authorList>
            <consortium name="Ensembl"/>
        </authorList>
    </citation>
    <scope>IDENTIFICATION</scope>
</reference>
<dbReference type="Gene3D" id="2.60.40.10">
    <property type="entry name" value="Immunoglobulins"/>
    <property type="match status" value="1"/>
</dbReference>
<dbReference type="InterPro" id="IPR013106">
    <property type="entry name" value="Ig_V-set"/>
</dbReference>
<accession>A0A8C8RNZ6</accession>
<dbReference type="GO" id="GO:0019814">
    <property type="term" value="C:immunoglobulin complex"/>
    <property type="evidence" value="ECO:0007669"/>
    <property type="project" value="UniProtKB-KW"/>
</dbReference>